<sequence length="76" mass="8653">MPSSSRKVRRRPWSGPRRATKVGLFQFSEDFVAVLDVFECRQRVYPRLACSCCVLGESLEHLVQGKVMKAVHEEAS</sequence>
<reference evidence="1 2" key="1">
    <citation type="submission" date="2018-05" db="EMBL/GenBank/DDBJ databases">
        <title>Brachybacterium sp. M1HQ-2T, whole genome shotgun sequence.</title>
        <authorList>
            <person name="Tuo L."/>
        </authorList>
    </citation>
    <scope>NUCLEOTIDE SEQUENCE [LARGE SCALE GENOMIC DNA]</scope>
    <source>
        <strain evidence="1 2">M1HQ-2</strain>
    </source>
</reference>
<dbReference type="AlphaFoldDB" id="A0A2U2RGE8"/>
<gene>
    <name evidence="1" type="ORF">DEO23_15845</name>
</gene>
<proteinExistence type="predicted"/>
<accession>A0A2U2RGE8</accession>
<keyword evidence="2" id="KW-1185">Reference proteome</keyword>
<organism evidence="1 2">
    <name type="scientific">Brachybacterium endophyticum</name>
    <dbReference type="NCBI Taxonomy" id="2182385"/>
    <lineage>
        <taxon>Bacteria</taxon>
        <taxon>Bacillati</taxon>
        <taxon>Actinomycetota</taxon>
        <taxon>Actinomycetes</taxon>
        <taxon>Micrococcales</taxon>
        <taxon>Dermabacteraceae</taxon>
        <taxon>Brachybacterium</taxon>
    </lineage>
</organism>
<dbReference type="Proteomes" id="UP000245590">
    <property type="component" value="Unassembled WGS sequence"/>
</dbReference>
<protein>
    <submittedName>
        <fullName evidence="1">Uncharacterized protein</fullName>
    </submittedName>
</protein>
<evidence type="ECO:0000313" key="2">
    <source>
        <dbReference type="Proteomes" id="UP000245590"/>
    </source>
</evidence>
<comment type="caution">
    <text evidence="1">The sequence shown here is derived from an EMBL/GenBank/DDBJ whole genome shotgun (WGS) entry which is preliminary data.</text>
</comment>
<dbReference type="EMBL" id="QFKX01000010">
    <property type="protein sequence ID" value="PWH04943.1"/>
    <property type="molecule type" value="Genomic_DNA"/>
</dbReference>
<evidence type="ECO:0000313" key="1">
    <source>
        <dbReference type="EMBL" id="PWH04943.1"/>
    </source>
</evidence>
<name>A0A2U2RGE8_9MICO</name>